<keyword evidence="2" id="KW-1185">Reference proteome</keyword>
<organism evidence="1 2">
    <name type="scientific">Streptomyces lutosisoli</name>
    <dbReference type="NCBI Taxonomy" id="2665721"/>
    <lineage>
        <taxon>Bacteria</taxon>
        <taxon>Bacillati</taxon>
        <taxon>Actinomycetota</taxon>
        <taxon>Actinomycetes</taxon>
        <taxon>Kitasatosporales</taxon>
        <taxon>Streptomycetaceae</taxon>
        <taxon>Streptomyces</taxon>
    </lineage>
</organism>
<name>A0ABW2VC68_9ACTN</name>
<proteinExistence type="predicted"/>
<dbReference type="RefSeq" id="WP_381246693.1">
    <property type="nucleotide sequence ID" value="NZ_JBHTBI010000001.1"/>
</dbReference>
<reference evidence="2" key="1">
    <citation type="journal article" date="2019" name="Int. J. Syst. Evol. Microbiol.">
        <title>The Global Catalogue of Microorganisms (GCM) 10K type strain sequencing project: providing services to taxonomists for standard genome sequencing and annotation.</title>
        <authorList>
            <consortium name="The Broad Institute Genomics Platform"/>
            <consortium name="The Broad Institute Genome Sequencing Center for Infectious Disease"/>
            <person name="Wu L."/>
            <person name="Ma J."/>
        </authorList>
    </citation>
    <scope>NUCLEOTIDE SEQUENCE [LARGE SCALE GENOMIC DNA]</scope>
    <source>
        <strain evidence="2">CGMCC 4.7198</strain>
    </source>
</reference>
<accession>A0ABW2VC68</accession>
<evidence type="ECO:0008006" key="3">
    <source>
        <dbReference type="Google" id="ProtNLM"/>
    </source>
</evidence>
<evidence type="ECO:0000313" key="1">
    <source>
        <dbReference type="EMBL" id="MFD0282118.1"/>
    </source>
</evidence>
<evidence type="ECO:0000313" key="2">
    <source>
        <dbReference type="Proteomes" id="UP001596957"/>
    </source>
</evidence>
<comment type="caution">
    <text evidence="1">The sequence shown here is derived from an EMBL/GenBank/DDBJ whole genome shotgun (WGS) entry which is preliminary data.</text>
</comment>
<protein>
    <recommendedName>
        <fullName evidence="3">DUF4303 domain-containing protein</fullName>
    </recommendedName>
</protein>
<gene>
    <name evidence="1" type="ORF">ACFQZP_10550</name>
</gene>
<dbReference type="Proteomes" id="UP001596957">
    <property type="component" value="Unassembled WGS sequence"/>
</dbReference>
<sequence length="198" mass="23017">MTPFRQHLRTAAEDIVRRFPEALKPEIYALSFRIWRIDGDDRHPYVAIGYNTETQYEQQTYPEDPGEARWNYACWLLDGFEMLGNVPEDPAGSPLYVDEVKRLGIWFDGEYDFLTMDLPEEEEDELDARSDLLRLHFYDACIDLARHLHASGRIEKVFGRPLPVVVFDMDCPGWEIEATEAANPPELITDYLAWQKSA</sequence>
<dbReference type="EMBL" id="JBHTEC010000001">
    <property type="protein sequence ID" value="MFD0282118.1"/>
    <property type="molecule type" value="Genomic_DNA"/>
</dbReference>